<proteinExistence type="predicted"/>
<reference evidence="1 2" key="1">
    <citation type="submission" date="2024-06" db="EMBL/GenBank/DDBJ databases">
        <title>Flavobacterium spp. isolated from glacier.</title>
        <authorList>
            <person name="Han D."/>
        </authorList>
    </citation>
    <scope>NUCLEOTIDE SEQUENCE [LARGE SCALE GENOMIC DNA]</scope>
    <source>
        <strain evidence="1 2">LB3P45</strain>
    </source>
</reference>
<evidence type="ECO:0000313" key="1">
    <source>
        <dbReference type="EMBL" id="MFE3848945.1"/>
    </source>
</evidence>
<accession>A0ABW6HQ68</accession>
<dbReference type="EMBL" id="JBHZQA010000009">
    <property type="protein sequence ID" value="MFE3848945.1"/>
    <property type="molecule type" value="Genomic_DNA"/>
</dbReference>
<name>A0ABW6HQ68_9FLAO</name>
<comment type="caution">
    <text evidence="1">The sequence shown here is derived from an EMBL/GenBank/DDBJ whole genome shotgun (WGS) entry which is preliminary data.</text>
</comment>
<protein>
    <submittedName>
        <fullName evidence="1">Uncharacterized protein</fullName>
    </submittedName>
</protein>
<keyword evidence="2" id="KW-1185">Reference proteome</keyword>
<dbReference type="RefSeq" id="WP_379858700.1">
    <property type="nucleotide sequence ID" value="NZ_JBHZQA010000009.1"/>
</dbReference>
<evidence type="ECO:0000313" key="2">
    <source>
        <dbReference type="Proteomes" id="UP001600039"/>
    </source>
</evidence>
<gene>
    <name evidence="1" type="ORF">ACFX5D_13315</name>
</gene>
<organism evidence="1 2">
    <name type="scientific">Flavobacterium fructosi</name>
    <dbReference type="NCBI Taxonomy" id="3230416"/>
    <lineage>
        <taxon>Bacteria</taxon>
        <taxon>Pseudomonadati</taxon>
        <taxon>Bacteroidota</taxon>
        <taxon>Flavobacteriia</taxon>
        <taxon>Flavobacteriales</taxon>
        <taxon>Flavobacteriaceae</taxon>
        <taxon>Flavobacterium</taxon>
    </lineage>
</organism>
<dbReference type="Proteomes" id="UP001600039">
    <property type="component" value="Unassembled WGS sequence"/>
</dbReference>
<sequence length="105" mass="12423">MSIKSINQSEIQAIHHFLRSAIYDFHAMNCQSDELIISLPNWLQIILRSYPMVNYIDHNAAILLTHSKYFDIQVQSHFKDEIVVFFKDYHINPSFFTPAIYTINF</sequence>